<dbReference type="EMBL" id="JAVIKH010000060">
    <property type="protein sequence ID" value="MDX8337496.1"/>
    <property type="molecule type" value="Genomic_DNA"/>
</dbReference>
<proteinExistence type="predicted"/>
<reference evidence="2" key="1">
    <citation type="submission" date="2023-07" db="EMBL/GenBank/DDBJ databases">
        <authorList>
            <person name="Colorado M.A."/>
            <person name="Villamil L.M."/>
            <person name="Melo J.F."/>
            <person name="Rodriguez J.A."/>
            <person name="Ruiz R.Y."/>
        </authorList>
    </citation>
    <scope>NUCLEOTIDE SEQUENCE [LARGE SCALE GENOMIC DNA]</scope>
    <source>
        <strain evidence="2">C33</strain>
    </source>
</reference>
<evidence type="ECO:0000313" key="1">
    <source>
        <dbReference type="EMBL" id="MDX8337496.1"/>
    </source>
</evidence>
<evidence type="ECO:0000313" key="2">
    <source>
        <dbReference type="Proteomes" id="UP001279681"/>
    </source>
</evidence>
<gene>
    <name evidence="1" type="ORF">RFV38_13510</name>
</gene>
<protein>
    <submittedName>
        <fullName evidence="1">Uncharacterized protein</fullName>
    </submittedName>
</protein>
<name>A0ABU4WD80_9FUSO</name>
<accession>A0ABU4WD80</accession>
<keyword evidence="2" id="KW-1185">Reference proteome</keyword>
<sequence length="41" mass="5061">MIMKIMEFEIYNENSWKYSIDYLLSKSSKYKDILKKSEYSI</sequence>
<organism evidence="1 2">
    <name type="scientific">Candidatus Cetobacterium colombiensis</name>
    <dbReference type="NCBI Taxonomy" id="3073100"/>
    <lineage>
        <taxon>Bacteria</taxon>
        <taxon>Fusobacteriati</taxon>
        <taxon>Fusobacteriota</taxon>
        <taxon>Fusobacteriia</taxon>
        <taxon>Fusobacteriales</taxon>
        <taxon>Fusobacteriaceae</taxon>
        <taxon>Cetobacterium</taxon>
    </lineage>
</organism>
<comment type="caution">
    <text evidence="1">The sequence shown here is derived from an EMBL/GenBank/DDBJ whole genome shotgun (WGS) entry which is preliminary data.</text>
</comment>
<dbReference type="Proteomes" id="UP001279681">
    <property type="component" value="Unassembled WGS sequence"/>
</dbReference>